<evidence type="ECO:0000313" key="1">
    <source>
        <dbReference type="EMBL" id="KAH6930353.1"/>
    </source>
</evidence>
<evidence type="ECO:0000313" key="2">
    <source>
        <dbReference type="Proteomes" id="UP000821845"/>
    </source>
</evidence>
<dbReference type="Proteomes" id="UP000821845">
    <property type="component" value="Chromosome 5"/>
</dbReference>
<reference evidence="1" key="1">
    <citation type="submission" date="2020-05" db="EMBL/GenBank/DDBJ databases">
        <title>Large-scale comparative analyses of tick genomes elucidate their genetic diversity and vector capacities.</title>
        <authorList>
            <person name="Jia N."/>
            <person name="Wang J."/>
            <person name="Shi W."/>
            <person name="Du L."/>
            <person name="Sun Y."/>
            <person name="Zhan W."/>
            <person name="Jiang J."/>
            <person name="Wang Q."/>
            <person name="Zhang B."/>
            <person name="Ji P."/>
            <person name="Sakyi L.B."/>
            <person name="Cui X."/>
            <person name="Yuan T."/>
            <person name="Jiang B."/>
            <person name="Yang W."/>
            <person name="Lam T.T.-Y."/>
            <person name="Chang Q."/>
            <person name="Ding S."/>
            <person name="Wang X."/>
            <person name="Zhu J."/>
            <person name="Ruan X."/>
            <person name="Zhao L."/>
            <person name="Wei J."/>
            <person name="Que T."/>
            <person name="Du C."/>
            <person name="Cheng J."/>
            <person name="Dai P."/>
            <person name="Han X."/>
            <person name="Huang E."/>
            <person name="Gao Y."/>
            <person name="Liu J."/>
            <person name="Shao H."/>
            <person name="Ye R."/>
            <person name="Li L."/>
            <person name="Wei W."/>
            <person name="Wang X."/>
            <person name="Wang C."/>
            <person name="Yang T."/>
            <person name="Huo Q."/>
            <person name="Li W."/>
            <person name="Guo W."/>
            <person name="Chen H."/>
            <person name="Zhou L."/>
            <person name="Ni X."/>
            <person name="Tian J."/>
            <person name="Zhou Y."/>
            <person name="Sheng Y."/>
            <person name="Liu T."/>
            <person name="Pan Y."/>
            <person name="Xia L."/>
            <person name="Li J."/>
            <person name="Zhao F."/>
            <person name="Cao W."/>
        </authorList>
    </citation>
    <scope>NUCLEOTIDE SEQUENCE</scope>
    <source>
        <strain evidence="1">Hyas-2018</strain>
    </source>
</reference>
<name>A0ACB7S6G5_HYAAI</name>
<proteinExistence type="predicted"/>
<sequence length="455" mass="50373">MIDHRPTMKAPSAASGLRGNYYAPTQQDGYCHGSAVNSMAEVYQYHQGRGTNLGCYCEDDDITNEVLRSLSPSVASFVLNEHLPSAFTVTSEHQRTTTQQQSSDSSGYATSAIRKVQQGPLAPLNEVPHRPATTEQGRQTQVGTCLDAPWPALYSLGCDVGRDPTPASDHSGTHPEYQWMKERQSKLGGRDKHSSETSKDGDGGAYRKRSRTTFTRFQLVELEKEFYWDPYLNRTRRLVLATCLGLTEQQIKIWFQNRRMRLKKERIAAGKPWPLKEWPPVDRTCEASGGGPPEAPFRGLPQVQSRHNKAFTAGIKPGTKSSKKEEEAIADILEQCRRKNYSCNVSAKGFRNCIVEQVSHVNAVIVDPWPRQRVAAAPMPTSGPPATSCMRGGSNRTGYGECYGRQNQAWMPTTSNNSAAMPQPPAMPAPQGNAVEQETWSVSQLYAYVMQAGSQ</sequence>
<comment type="caution">
    <text evidence="1">The sequence shown here is derived from an EMBL/GenBank/DDBJ whole genome shotgun (WGS) entry which is preliminary data.</text>
</comment>
<keyword evidence="2" id="KW-1185">Reference proteome</keyword>
<accession>A0ACB7S6G5</accession>
<organism evidence="1 2">
    <name type="scientific">Hyalomma asiaticum</name>
    <name type="common">Tick</name>
    <dbReference type="NCBI Taxonomy" id="266040"/>
    <lineage>
        <taxon>Eukaryota</taxon>
        <taxon>Metazoa</taxon>
        <taxon>Ecdysozoa</taxon>
        <taxon>Arthropoda</taxon>
        <taxon>Chelicerata</taxon>
        <taxon>Arachnida</taxon>
        <taxon>Acari</taxon>
        <taxon>Parasitiformes</taxon>
        <taxon>Ixodida</taxon>
        <taxon>Ixodoidea</taxon>
        <taxon>Ixodidae</taxon>
        <taxon>Hyalomminae</taxon>
        <taxon>Hyalomma</taxon>
    </lineage>
</organism>
<gene>
    <name evidence="1" type="ORF">HPB50_013003</name>
</gene>
<protein>
    <submittedName>
        <fullName evidence="1">Uncharacterized protein</fullName>
    </submittedName>
</protein>
<dbReference type="EMBL" id="CM023485">
    <property type="protein sequence ID" value="KAH6930353.1"/>
    <property type="molecule type" value="Genomic_DNA"/>
</dbReference>